<feature type="coiled-coil region" evidence="1">
    <location>
        <begin position="99"/>
        <end position="126"/>
    </location>
</feature>
<keyword evidence="1" id="KW-0175">Coiled coil</keyword>
<evidence type="ECO:0000313" key="3">
    <source>
        <dbReference type="Proteomes" id="UP001169242"/>
    </source>
</evidence>
<dbReference type="RefSeq" id="WP_271012106.1">
    <property type="nucleotide sequence ID" value="NZ_JAQIFT010000040.1"/>
</dbReference>
<comment type="caution">
    <text evidence="2">The sequence shown here is derived from an EMBL/GenBank/DDBJ whole genome shotgun (WGS) entry which is preliminary data.</text>
</comment>
<sequence length="196" mass="22069">MIQTIYPNLFQQVHSSKKYYGMQPSEEILSIQKKLASGIKVETLSEEEYKKLNHYEVAQSQAFYAEVYMEMGRAEAIAIKIAKGESLTPEEEQFINESYPDLKREANRAKEEGEQLKKRLQHAKTESARQNILSAAMGTVVGMAQKGFLSEVQVRIQMAAIEKAKEEAEQAGCKTGCVQLDVKASQREGLLFDQQG</sequence>
<evidence type="ECO:0000313" key="2">
    <source>
        <dbReference type="EMBL" id="MDA3731774.1"/>
    </source>
</evidence>
<gene>
    <name evidence="2" type="ORF">PBV87_09820</name>
</gene>
<keyword evidence="3" id="KW-1185">Reference proteome</keyword>
<accession>A0AA42DMP8</accession>
<dbReference type="Proteomes" id="UP001169242">
    <property type="component" value="Unassembled WGS sequence"/>
</dbReference>
<dbReference type="AlphaFoldDB" id="A0AA42DMP8"/>
<proteinExistence type="predicted"/>
<name>A0AA42DMP8_9FIRM</name>
<evidence type="ECO:0000256" key="1">
    <source>
        <dbReference type="SAM" id="Coils"/>
    </source>
</evidence>
<organism evidence="2 3">
    <name type="scientific">Holtiella tumoricola</name>
    <dbReference type="NCBI Taxonomy" id="3018743"/>
    <lineage>
        <taxon>Bacteria</taxon>
        <taxon>Bacillati</taxon>
        <taxon>Bacillota</taxon>
        <taxon>Clostridia</taxon>
        <taxon>Lachnospirales</taxon>
        <taxon>Cellulosilyticaceae</taxon>
        <taxon>Holtiella</taxon>
    </lineage>
</organism>
<protein>
    <submittedName>
        <fullName evidence="2">Uncharacterized protein</fullName>
    </submittedName>
</protein>
<dbReference type="EMBL" id="JAQIFT010000040">
    <property type="protein sequence ID" value="MDA3731774.1"/>
    <property type="molecule type" value="Genomic_DNA"/>
</dbReference>
<reference evidence="2" key="1">
    <citation type="journal article" date="2023" name="Int. J. Syst. Evol. Microbiol.">
        <title>&lt;i&gt;Holtiella tumoricola&lt;/i&gt; gen. nov. sp. nov., isolated from a human clinical sample.</title>
        <authorList>
            <person name="Allen-Vercoe E."/>
            <person name="Daigneault M.C."/>
            <person name="Vancuren S.J."/>
            <person name="Cochrane K."/>
            <person name="O'Neal L.L."/>
            <person name="Sankaranarayanan K."/>
            <person name="Lawson P.A."/>
        </authorList>
    </citation>
    <scope>NUCLEOTIDE SEQUENCE</scope>
    <source>
        <strain evidence="2">CC70A</strain>
    </source>
</reference>